<dbReference type="AlphaFoldDB" id="A0A401W9S8"/>
<evidence type="ECO:0008006" key="4">
    <source>
        <dbReference type="Google" id="ProtNLM"/>
    </source>
</evidence>
<organism evidence="2 3">
    <name type="scientific">Streptomyces paromomycinus</name>
    <name type="common">Streptomyces rimosus subsp. paromomycinus</name>
    <dbReference type="NCBI Taxonomy" id="92743"/>
    <lineage>
        <taxon>Bacteria</taxon>
        <taxon>Bacillati</taxon>
        <taxon>Actinomycetota</taxon>
        <taxon>Actinomycetes</taxon>
        <taxon>Kitasatosporales</taxon>
        <taxon>Streptomycetaceae</taxon>
        <taxon>Streptomyces</taxon>
    </lineage>
</organism>
<reference evidence="2 3" key="1">
    <citation type="submission" date="2018-11" db="EMBL/GenBank/DDBJ databases">
        <title>Whole genome sequence of Streptomyces paromomycinus NBRC 15454(T).</title>
        <authorList>
            <person name="Komaki H."/>
            <person name="Tamura T."/>
        </authorList>
    </citation>
    <scope>NUCLEOTIDE SEQUENCE [LARGE SCALE GENOMIC DNA]</scope>
    <source>
        <strain evidence="2 3">NBRC 15454</strain>
    </source>
</reference>
<accession>A0A401W9S8</accession>
<dbReference type="RefSeq" id="WP_125056547.1">
    <property type="nucleotide sequence ID" value="NZ_BHZD01000001.1"/>
</dbReference>
<dbReference type="InterPro" id="IPR020109">
    <property type="entry name" value="Holin_r1t"/>
</dbReference>
<keyword evidence="1" id="KW-0472">Membrane</keyword>
<proteinExistence type="predicted"/>
<dbReference type="Pfam" id="PF16945">
    <property type="entry name" value="Phage_r1t_holin"/>
    <property type="match status" value="1"/>
</dbReference>
<keyword evidence="1" id="KW-1133">Transmembrane helix</keyword>
<keyword evidence="1" id="KW-0812">Transmembrane</keyword>
<feature type="transmembrane region" description="Helical" evidence="1">
    <location>
        <begin position="40"/>
        <end position="59"/>
    </location>
</feature>
<evidence type="ECO:0000313" key="2">
    <source>
        <dbReference type="EMBL" id="GCD46105.1"/>
    </source>
</evidence>
<name>A0A401W9S8_STREY</name>
<dbReference type="Proteomes" id="UP000286746">
    <property type="component" value="Unassembled WGS sequence"/>
</dbReference>
<evidence type="ECO:0000313" key="3">
    <source>
        <dbReference type="Proteomes" id="UP000286746"/>
    </source>
</evidence>
<sequence length="82" mass="8104">MNTAAFWKATFERVVRTFAQALLAVLGAGATGVIDAPWLGALSAAGLAALLALLTAIAASGGGTVGPGVTESAVDRTPRLIP</sequence>
<protein>
    <recommendedName>
        <fullName evidence="4">Holin</fullName>
    </recommendedName>
</protein>
<dbReference type="EMBL" id="BHZD01000001">
    <property type="protein sequence ID" value="GCD46105.1"/>
    <property type="molecule type" value="Genomic_DNA"/>
</dbReference>
<gene>
    <name evidence="2" type="ORF">GKJPGBOP_05852</name>
</gene>
<keyword evidence="3" id="KW-1185">Reference proteome</keyword>
<comment type="caution">
    <text evidence="2">The sequence shown here is derived from an EMBL/GenBank/DDBJ whole genome shotgun (WGS) entry which is preliminary data.</text>
</comment>
<evidence type="ECO:0000256" key="1">
    <source>
        <dbReference type="SAM" id="Phobius"/>
    </source>
</evidence>